<keyword evidence="1" id="KW-0446">Lipid-binding</keyword>
<dbReference type="Gene3D" id="3.30.1180.10">
    <property type="match status" value="1"/>
</dbReference>
<reference evidence="2 3" key="1">
    <citation type="submission" date="2018-06" db="EMBL/GenBank/DDBJ databases">
        <title>Genomic Encyclopedia of Type Strains, Phase IV (KMG-IV): sequencing the most valuable type-strain genomes for metagenomic binning, comparative biology and taxonomic classification.</title>
        <authorList>
            <person name="Goeker M."/>
        </authorList>
    </citation>
    <scope>NUCLEOTIDE SEQUENCE [LARGE SCALE GENOMIC DNA]</scope>
    <source>
        <strain evidence="2 3">DSM 22112</strain>
    </source>
</reference>
<evidence type="ECO:0000313" key="2">
    <source>
        <dbReference type="EMBL" id="RBP66791.1"/>
    </source>
</evidence>
<dbReference type="PANTHER" id="PTHR33434:SF2">
    <property type="entry name" value="FATTY ACID-BINDING PROTEIN TM_1468"/>
    <property type="match status" value="1"/>
</dbReference>
<gene>
    <name evidence="2" type="ORF">DES36_105178</name>
</gene>
<dbReference type="Proteomes" id="UP000253490">
    <property type="component" value="Unassembled WGS sequence"/>
</dbReference>
<dbReference type="OrthoDB" id="9780216at2"/>
<accession>A0A366IA19</accession>
<dbReference type="GO" id="GO:0008289">
    <property type="term" value="F:lipid binding"/>
    <property type="evidence" value="ECO:0007669"/>
    <property type="project" value="UniProtKB-KW"/>
</dbReference>
<evidence type="ECO:0000313" key="3">
    <source>
        <dbReference type="Proteomes" id="UP000253490"/>
    </source>
</evidence>
<dbReference type="InterPro" id="IPR003797">
    <property type="entry name" value="DegV"/>
</dbReference>
<dbReference type="NCBIfam" id="TIGR00762">
    <property type="entry name" value="DegV"/>
    <property type="match status" value="1"/>
</dbReference>
<dbReference type="RefSeq" id="WP_113920221.1">
    <property type="nucleotide sequence ID" value="NZ_QNRX01000005.1"/>
</dbReference>
<organism evidence="2 3">
    <name type="scientific">Alkalibaculum bacchi</name>
    <dbReference type="NCBI Taxonomy" id="645887"/>
    <lineage>
        <taxon>Bacteria</taxon>
        <taxon>Bacillati</taxon>
        <taxon>Bacillota</taxon>
        <taxon>Clostridia</taxon>
        <taxon>Eubacteriales</taxon>
        <taxon>Eubacteriaceae</taxon>
        <taxon>Alkalibaculum</taxon>
    </lineage>
</organism>
<dbReference type="InterPro" id="IPR050270">
    <property type="entry name" value="DegV_domain_contain"/>
</dbReference>
<evidence type="ECO:0000256" key="1">
    <source>
        <dbReference type="ARBA" id="ARBA00023121"/>
    </source>
</evidence>
<name>A0A366IA19_9FIRM</name>
<comment type="caution">
    <text evidence="2">The sequence shown here is derived from an EMBL/GenBank/DDBJ whole genome shotgun (WGS) entry which is preliminary data.</text>
</comment>
<dbReference type="EMBL" id="QNRX01000005">
    <property type="protein sequence ID" value="RBP66791.1"/>
    <property type="molecule type" value="Genomic_DNA"/>
</dbReference>
<sequence>MKKYIITTESGSDLSKEIIDRYNIQVIPMHVTMEDQTYPDGSFDVQKVFDYYEETGNLPKTSGSTPQDNAEVFKQIFAKHPDAYIIHIGYSAVTTVSFNAANIAAQDFKNVYLVDSKHVSIGAAAIVKATAQFIEDNPNTSPEAIIAFVEDIRERTHMVFLPKTLLYLRAGGRVSNLAFYGANLLKIHPSIILKNGYLVSGGKYRGSFDNCLKKMVNIFFKSYNIDSDTVMVVGAPGVEDNQKEMIYDLLRENGIQKARWMEAGSVISSHGGPGAIGITGIEKITD</sequence>
<dbReference type="SUPFAM" id="SSF82549">
    <property type="entry name" value="DAK1/DegV-like"/>
    <property type="match status" value="1"/>
</dbReference>
<protein>
    <submittedName>
        <fullName evidence="2">DegV family protein with EDD domain</fullName>
    </submittedName>
</protein>
<keyword evidence="3" id="KW-1185">Reference proteome</keyword>
<dbReference type="PROSITE" id="PS51482">
    <property type="entry name" value="DEGV"/>
    <property type="match status" value="1"/>
</dbReference>
<dbReference type="PANTHER" id="PTHR33434">
    <property type="entry name" value="DEGV DOMAIN-CONTAINING PROTEIN DR_1986-RELATED"/>
    <property type="match status" value="1"/>
</dbReference>
<dbReference type="Pfam" id="PF02645">
    <property type="entry name" value="DegV"/>
    <property type="match status" value="1"/>
</dbReference>
<dbReference type="Gene3D" id="3.40.50.10170">
    <property type="match status" value="1"/>
</dbReference>
<dbReference type="InterPro" id="IPR043168">
    <property type="entry name" value="DegV_C"/>
</dbReference>
<dbReference type="AlphaFoldDB" id="A0A366IA19"/>
<proteinExistence type="predicted"/>